<keyword evidence="10" id="KW-1185">Reference proteome</keyword>
<feature type="compositionally biased region" description="Low complexity" evidence="7">
    <location>
        <begin position="256"/>
        <end position="265"/>
    </location>
</feature>
<feature type="transmembrane region" description="Helical" evidence="6">
    <location>
        <begin position="182"/>
        <end position="201"/>
    </location>
</feature>
<reference evidence="10" key="2">
    <citation type="submission" date="2013-12" db="EMBL/GenBank/DDBJ databases">
        <title>Evolution of pathogenesis and genome organization in the Tremellales.</title>
        <authorList>
            <person name="Cuomo C."/>
            <person name="Litvintseva A."/>
            <person name="Heitman J."/>
            <person name="Chen Y."/>
            <person name="Sun S."/>
            <person name="Springer D."/>
            <person name="Dromer F."/>
            <person name="Young S."/>
            <person name="Zeng Q."/>
            <person name="Chapman S."/>
            <person name="Gujja S."/>
            <person name="Saif S."/>
            <person name="Birren B."/>
        </authorList>
    </citation>
    <scope>NUCLEOTIDE SEQUENCE [LARGE SCALE GENOMIC DNA]</scope>
    <source>
        <strain evidence="10">BCC8398</strain>
    </source>
</reference>
<evidence type="ECO:0000256" key="2">
    <source>
        <dbReference type="ARBA" id="ARBA00022692"/>
    </source>
</evidence>
<evidence type="ECO:0000256" key="3">
    <source>
        <dbReference type="ARBA" id="ARBA00022801"/>
    </source>
</evidence>
<keyword evidence="2 6" id="KW-0812">Transmembrane</keyword>
<dbReference type="SMART" id="SM00014">
    <property type="entry name" value="acidPPc"/>
    <property type="match status" value="1"/>
</dbReference>
<dbReference type="Gene3D" id="1.20.144.10">
    <property type="entry name" value="Phosphatidic acid phosphatase type 2/haloperoxidase"/>
    <property type="match status" value="1"/>
</dbReference>
<comment type="similarity">
    <text evidence="6">Belongs to the dolichyldiphosphatase family.</text>
</comment>
<dbReference type="Proteomes" id="UP000092666">
    <property type="component" value="Unassembled WGS sequence"/>
</dbReference>
<dbReference type="GO" id="GO:0005789">
    <property type="term" value="C:endoplasmic reticulum membrane"/>
    <property type="evidence" value="ECO:0007669"/>
    <property type="project" value="UniProtKB-SubCell"/>
</dbReference>
<evidence type="ECO:0000256" key="6">
    <source>
        <dbReference type="RuleBase" id="RU367078"/>
    </source>
</evidence>
<evidence type="ECO:0000256" key="7">
    <source>
        <dbReference type="SAM" id="MobiDB-lite"/>
    </source>
</evidence>
<dbReference type="UniPathway" id="UPA00378"/>
<keyword evidence="5 6" id="KW-0472">Membrane</keyword>
<dbReference type="PANTHER" id="PTHR11247:SF1">
    <property type="entry name" value="DOLICHYLDIPHOSPHATASE 1"/>
    <property type="match status" value="1"/>
</dbReference>
<dbReference type="PANTHER" id="PTHR11247">
    <property type="entry name" value="PALMITOYL-PROTEIN THIOESTERASE/DOLICHYLDIPHOSPHATASE 1"/>
    <property type="match status" value="1"/>
</dbReference>
<accession>A0A1B9GQG0</accession>
<comment type="catalytic activity">
    <reaction evidence="6">
        <text>a di-trans,poly-cis-dolichyl diphosphate + H2O = a di-trans,poly-cis-dolichyl phosphate + phosphate + H(+)</text>
        <dbReference type="Rhea" id="RHEA:14385"/>
        <dbReference type="Rhea" id="RHEA-COMP:19498"/>
        <dbReference type="Rhea" id="RHEA-COMP:19506"/>
        <dbReference type="ChEBI" id="CHEBI:15377"/>
        <dbReference type="ChEBI" id="CHEBI:15378"/>
        <dbReference type="ChEBI" id="CHEBI:43474"/>
        <dbReference type="ChEBI" id="CHEBI:57497"/>
        <dbReference type="ChEBI" id="CHEBI:57683"/>
        <dbReference type="EC" id="3.6.1.43"/>
    </reaction>
</comment>
<dbReference type="STRING" id="1296120.A0A1B9GQG0"/>
<feature type="transmembrane region" description="Helical" evidence="6">
    <location>
        <begin position="157"/>
        <end position="176"/>
    </location>
</feature>
<dbReference type="AlphaFoldDB" id="A0A1B9GQG0"/>
<dbReference type="InterPro" id="IPR036938">
    <property type="entry name" value="PAP2/HPO_sf"/>
</dbReference>
<comment type="function">
    <text evidence="6">Required for efficient N-glycosylation. Necessary for maintaining optimal levels of dolichol-linked oligosaccharides. Hydrolyzes dolichyl pyrophosphate at a very high rate and dolichyl monophosphate at a much lower rate. Does not act on phosphatidate.</text>
</comment>
<evidence type="ECO:0000256" key="1">
    <source>
        <dbReference type="ARBA" id="ARBA00004141"/>
    </source>
</evidence>
<keyword evidence="3 6" id="KW-0378">Hydrolase</keyword>
<comment type="pathway">
    <text evidence="6">Protein modification; protein glycosylation.</text>
</comment>
<sequence length="283" mass="30366">MTSLDPNKALSPLPPLKSFSLTHILYDPTHPLSIPLTLLSLSPIFLFVSYFTLLIFNRNITIFFLAAGQLANEVLSWILKRLLKGDRPYIGYGEVGTGYGMPSSHSQAAGFLLAWGMGYTITLAKRTRPPTGAGAGARAEPGANGLLGIVRSVRNGIYLFGLLVWSLGVSYSRYHLHYHSPIQIIAGYLAGLSFGATYFFITEYYPLHHPTSLVGQLRSGVESLWEGIGGVGGWEIGDARGGWGEGWVFLGHEESASGAAGGKSSLPEAAATSADHKGKRKAL</sequence>
<evidence type="ECO:0000313" key="9">
    <source>
        <dbReference type="EMBL" id="OCF33241.1"/>
    </source>
</evidence>
<dbReference type="GO" id="GO:0008610">
    <property type="term" value="P:lipid biosynthetic process"/>
    <property type="evidence" value="ECO:0007669"/>
    <property type="project" value="TreeGrafter"/>
</dbReference>
<reference evidence="9 10" key="1">
    <citation type="submission" date="2013-07" db="EMBL/GenBank/DDBJ databases">
        <title>The Genome Sequence of Cryptococcus heveanensis BCC8398.</title>
        <authorList>
            <consortium name="The Broad Institute Genome Sequencing Platform"/>
            <person name="Cuomo C."/>
            <person name="Litvintseva A."/>
            <person name="Chen Y."/>
            <person name="Heitman J."/>
            <person name="Sun S."/>
            <person name="Springer D."/>
            <person name="Dromer F."/>
            <person name="Young S.K."/>
            <person name="Zeng Q."/>
            <person name="Gargeya S."/>
            <person name="Fitzgerald M."/>
            <person name="Abouelleil A."/>
            <person name="Alvarado L."/>
            <person name="Berlin A.M."/>
            <person name="Chapman S.B."/>
            <person name="Dewar J."/>
            <person name="Goldberg J."/>
            <person name="Griggs A."/>
            <person name="Gujja S."/>
            <person name="Hansen M."/>
            <person name="Howarth C."/>
            <person name="Imamovic A."/>
            <person name="Larimer J."/>
            <person name="McCowan C."/>
            <person name="Murphy C."/>
            <person name="Pearson M."/>
            <person name="Priest M."/>
            <person name="Roberts A."/>
            <person name="Saif S."/>
            <person name="Shea T."/>
            <person name="Sykes S."/>
            <person name="Wortman J."/>
            <person name="Nusbaum C."/>
            <person name="Birren B."/>
        </authorList>
    </citation>
    <scope>NUCLEOTIDE SEQUENCE [LARGE SCALE GENOMIC DNA]</scope>
    <source>
        <strain evidence="9 10">BCC8398</strain>
    </source>
</reference>
<keyword evidence="4 6" id="KW-1133">Transmembrane helix</keyword>
<dbReference type="InterPro" id="IPR039667">
    <property type="entry name" value="Dolichyldiphosphatase_PAP2"/>
</dbReference>
<name>A0A1B9GQG0_9TREE</name>
<protein>
    <recommendedName>
        <fullName evidence="6">Dolichyldiphosphatase</fullName>
        <ecNumber evidence="6">3.6.1.43</ecNumber>
    </recommendedName>
</protein>
<comment type="subcellular location">
    <subcellularLocation>
        <location evidence="6">Endoplasmic reticulum membrane</location>
        <topology evidence="6">Multi-pass membrane protein</topology>
    </subcellularLocation>
    <subcellularLocation>
        <location evidence="1">Membrane</location>
        <topology evidence="1">Multi-pass membrane protein</topology>
    </subcellularLocation>
</comment>
<dbReference type="InterPro" id="IPR000326">
    <property type="entry name" value="PAP2/HPO"/>
</dbReference>
<feature type="region of interest" description="Disordered" evidence="7">
    <location>
        <begin position="256"/>
        <end position="283"/>
    </location>
</feature>
<dbReference type="EC" id="3.6.1.43" evidence="6"/>
<evidence type="ECO:0000256" key="5">
    <source>
        <dbReference type="ARBA" id="ARBA00023136"/>
    </source>
</evidence>
<dbReference type="SUPFAM" id="SSF48317">
    <property type="entry name" value="Acid phosphatase/Vanadium-dependent haloperoxidase"/>
    <property type="match status" value="1"/>
</dbReference>
<dbReference type="OrthoDB" id="302705at2759"/>
<dbReference type="CDD" id="cd03382">
    <property type="entry name" value="PAP2_dolichyldiphosphatase"/>
    <property type="match status" value="1"/>
</dbReference>
<dbReference type="Pfam" id="PF01569">
    <property type="entry name" value="PAP2"/>
    <property type="match status" value="1"/>
</dbReference>
<evidence type="ECO:0000256" key="4">
    <source>
        <dbReference type="ARBA" id="ARBA00022989"/>
    </source>
</evidence>
<organism evidence="9 10">
    <name type="scientific">Kwoniella heveanensis BCC8398</name>
    <dbReference type="NCBI Taxonomy" id="1296120"/>
    <lineage>
        <taxon>Eukaryota</taxon>
        <taxon>Fungi</taxon>
        <taxon>Dikarya</taxon>
        <taxon>Basidiomycota</taxon>
        <taxon>Agaricomycotina</taxon>
        <taxon>Tremellomycetes</taxon>
        <taxon>Tremellales</taxon>
        <taxon>Cryptococcaceae</taxon>
        <taxon>Kwoniella</taxon>
    </lineage>
</organism>
<dbReference type="GO" id="GO:0006487">
    <property type="term" value="P:protein N-linked glycosylation"/>
    <property type="evidence" value="ECO:0007669"/>
    <property type="project" value="UniProtKB-UniRule"/>
</dbReference>
<evidence type="ECO:0000313" key="10">
    <source>
        <dbReference type="Proteomes" id="UP000092666"/>
    </source>
</evidence>
<dbReference type="GO" id="GO:0047874">
    <property type="term" value="F:dolichyldiphosphatase activity"/>
    <property type="evidence" value="ECO:0007669"/>
    <property type="project" value="UniProtKB-UniRule"/>
</dbReference>
<evidence type="ECO:0000259" key="8">
    <source>
        <dbReference type="SMART" id="SM00014"/>
    </source>
</evidence>
<feature type="domain" description="Phosphatidic acid phosphatase type 2/haloperoxidase" evidence="8">
    <location>
        <begin position="62"/>
        <end position="199"/>
    </location>
</feature>
<keyword evidence="6" id="KW-0256">Endoplasmic reticulum</keyword>
<dbReference type="EMBL" id="KV700126">
    <property type="protein sequence ID" value="OCF33241.1"/>
    <property type="molecule type" value="Genomic_DNA"/>
</dbReference>
<feature type="transmembrane region" description="Helical" evidence="6">
    <location>
        <begin position="34"/>
        <end position="56"/>
    </location>
</feature>
<proteinExistence type="inferred from homology"/>
<gene>
    <name evidence="9" type="ORF">I316_04982</name>
</gene>